<dbReference type="Proteomes" id="UP000822688">
    <property type="component" value="Chromosome 11"/>
</dbReference>
<feature type="signal peptide" evidence="1">
    <location>
        <begin position="1"/>
        <end position="20"/>
    </location>
</feature>
<proteinExistence type="predicted"/>
<reference evidence="2 3" key="1">
    <citation type="submission" date="2020-06" db="EMBL/GenBank/DDBJ databases">
        <title>WGS assembly of Ceratodon purpureus strain R40.</title>
        <authorList>
            <person name="Carey S.B."/>
            <person name="Jenkins J."/>
            <person name="Shu S."/>
            <person name="Lovell J.T."/>
            <person name="Sreedasyam A."/>
            <person name="Maumus F."/>
            <person name="Tiley G.P."/>
            <person name="Fernandez-Pozo N."/>
            <person name="Barry K."/>
            <person name="Chen C."/>
            <person name="Wang M."/>
            <person name="Lipzen A."/>
            <person name="Daum C."/>
            <person name="Saski C.A."/>
            <person name="Payton A.C."/>
            <person name="Mcbreen J.C."/>
            <person name="Conrad R.E."/>
            <person name="Kollar L.M."/>
            <person name="Olsson S."/>
            <person name="Huttunen S."/>
            <person name="Landis J.B."/>
            <person name="Wickett N.J."/>
            <person name="Johnson M.G."/>
            <person name="Rensing S.A."/>
            <person name="Grimwood J."/>
            <person name="Schmutz J."/>
            <person name="Mcdaniel S.F."/>
        </authorList>
    </citation>
    <scope>NUCLEOTIDE SEQUENCE [LARGE SCALE GENOMIC DNA]</scope>
    <source>
        <strain evidence="2 3">R40</strain>
    </source>
</reference>
<keyword evidence="3" id="KW-1185">Reference proteome</keyword>
<evidence type="ECO:0000256" key="1">
    <source>
        <dbReference type="SAM" id="SignalP"/>
    </source>
</evidence>
<feature type="chain" id="PRO_5035778605" evidence="1">
    <location>
        <begin position="21"/>
        <end position="57"/>
    </location>
</feature>
<organism evidence="2 3">
    <name type="scientific">Ceratodon purpureus</name>
    <name type="common">Fire moss</name>
    <name type="synonym">Dicranum purpureum</name>
    <dbReference type="NCBI Taxonomy" id="3225"/>
    <lineage>
        <taxon>Eukaryota</taxon>
        <taxon>Viridiplantae</taxon>
        <taxon>Streptophyta</taxon>
        <taxon>Embryophyta</taxon>
        <taxon>Bryophyta</taxon>
        <taxon>Bryophytina</taxon>
        <taxon>Bryopsida</taxon>
        <taxon>Dicranidae</taxon>
        <taxon>Pseudoditrichales</taxon>
        <taxon>Ditrichaceae</taxon>
        <taxon>Ceratodon</taxon>
    </lineage>
</organism>
<evidence type="ECO:0000313" key="3">
    <source>
        <dbReference type="Proteomes" id="UP000822688"/>
    </source>
</evidence>
<protein>
    <submittedName>
        <fullName evidence="2">Uncharacterized protein</fullName>
    </submittedName>
</protein>
<keyword evidence="1" id="KW-0732">Signal</keyword>
<gene>
    <name evidence="2" type="ORF">KC19_11G085500</name>
</gene>
<evidence type="ECO:0000313" key="2">
    <source>
        <dbReference type="EMBL" id="KAG0556870.1"/>
    </source>
</evidence>
<dbReference type="AlphaFoldDB" id="A0A8T0GCY5"/>
<name>A0A8T0GCY5_CERPU</name>
<comment type="caution">
    <text evidence="2">The sequence shown here is derived from an EMBL/GenBank/DDBJ whole genome shotgun (WGS) entry which is preliminary data.</text>
</comment>
<sequence>MCNIITTLLRFLLQILYPNASPLGKDFLTTGVLPSGASWDMAAMICVALDSRSHQAP</sequence>
<dbReference type="EMBL" id="CM026432">
    <property type="protein sequence ID" value="KAG0556870.1"/>
    <property type="molecule type" value="Genomic_DNA"/>
</dbReference>
<accession>A0A8T0GCY5</accession>